<name>A0ACB9FGA9_ARCLA</name>
<sequence>METKTLPENPPPPPPAIDYSSNVDTSRTFRSVKEAVAIFGERFLTGEIFLPPPKPPFTLPKQETPPWKFAQHSPQISWKSCSSSCESQEEPSSSFLAASMKKIESELEETKKELKLLKERESETEVALASLNAELHKNMSKIAKPDQASEAEKVAASRGLDLVVSGGGGGGGRKTVERKMVKKKPIIPLLRDLFSKKKRKSNASFVNPVYTSSRMHWISKLGFR</sequence>
<evidence type="ECO:0000313" key="2">
    <source>
        <dbReference type="Proteomes" id="UP001055879"/>
    </source>
</evidence>
<keyword evidence="2" id="KW-1185">Reference proteome</keyword>
<accession>A0ACB9FGA9</accession>
<reference evidence="1 2" key="2">
    <citation type="journal article" date="2022" name="Mol. Ecol. Resour.">
        <title>The genomes of chicory, endive, great burdock and yacon provide insights into Asteraceae paleo-polyploidization history and plant inulin production.</title>
        <authorList>
            <person name="Fan W."/>
            <person name="Wang S."/>
            <person name="Wang H."/>
            <person name="Wang A."/>
            <person name="Jiang F."/>
            <person name="Liu H."/>
            <person name="Zhao H."/>
            <person name="Xu D."/>
            <person name="Zhang Y."/>
        </authorList>
    </citation>
    <scope>NUCLEOTIDE SEQUENCE [LARGE SCALE GENOMIC DNA]</scope>
    <source>
        <strain evidence="2">cv. Niubang</strain>
    </source>
</reference>
<evidence type="ECO:0000313" key="1">
    <source>
        <dbReference type="EMBL" id="KAI3770378.1"/>
    </source>
</evidence>
<comment type="caution">
    <text evidence="1">The sequence shown here is derived from an EMBL/GenBank/DDBJ whole genome shotgun (WGS) entry which is preliminary data.</text>
</comment>
<gene>
    <name evidence="1" type="ORF">L6452_01509</name>
</gene>
<reference evidence="2" key="1">
    <citation type="journal article" date="2022" name="Mol. Ecol. Resour.">
        <title>The genomes of chicory, endive, great burdock and yacon provide insights into Asteraceae palaeo-polyploidization history and plant inulin production.</title>
        <authorList>
            <person name="Fan W."/>
            <person name="Wang S."/>
            <person name="Wang H."/>
            <person name="Wang A."/>
            <person name="Jiang F."/>
            <person name="Liu H."/>
            <person name="Zhao H."/>
            <person name="Xu D."/>
            <person name="Zhang Y."/>
        </authorList>
    </citation>
    <scope>NUCLEOTIDE SEQUENCE [LARGE SCALE GENOMIC DNA]</scope>
    <source>
        <strain evidence="2">cv. Niubang</strain>
    </source>
</reference>
<proteinExistence type="predicted"/>
<organism evidence="1 2">
    <name type="scientific">Arctium lappa</name>
    <name type="common">Greater burdock</name>
    <name type="synonym">Lappa major</name>
    <dbReference type="NCBI Taxonomy" id="4217"/>
    <lineage>
        <taxon>Eukaryota</taxon>
        <taxon>Viridiplantae</taxon>
        <taxon>Streptophyta</taxon>
        <taxon>Embryophyta</taxon>
        <taxon>Tracheophyta</taxon>
        <taxon>Spermatophyta</taxon>
        <taxon>Magnoliopsida</taxon>
        <taxon>eudicotyledons</taxon>
        <taxon>Gunneridae</taxon>
        <taxon>Pentapetalae</taxon>
        <taxon>asterids</taxon>
        <taxon>campanulids</taxon>
        <taxon>Asterales</taxon>
        <taxon>Asteraceae</taxon>
        <taxon>Carduoideae</taxon>
        <taxon>Cardueae</taxon>
        <taxon>Arctiinae</taxon>
        <taxon>Arctium</taxon>
    </lineage>
</organism>
<dbReference type="Proteomes" id="UP001055879">
    <property type="component" value="Linkage Group LG01"/>
</dbReference>
<protein>
    <submittedName>
        <fullName evidence="1">Uncharacterized protein</fullName>
    </submittedName>
</protein>
<dbReference type="EMBL" id="CM042047">
    <property type="protein sequence ID" value="KAI3770378.1"/>
    <property type="molecule type" value="Genomic_DNA"/>
</dbReference>